<feature type="transmembrane region" description="Helical" evidence="9">
    <location>
        <begin position="398"/>
        <end position="431"/>
    </location>
</feature>
<proteinExistence type="inferred from homology"/>
<dbReference type="GO" id="GO:0055085">
    <property type="term" value="P:transmembrane transport"/>
    <property type="evidence" value="ECO:0007669"/>
    <property type="project" value="TreeGrafter"/>
</dbReference>
<feature type="transmembrane region" description="Helical" evidence="9">
    <location>
        <begin position="329"/>
        <end position="349"/>
    </location>
</feature>
<reference evidence="10" key="2">
    <citation type="submission" date="2020-09" db="EMBL/GenBank/DDBJ databases">
        <authorList>
            <person name="Sun Q."/>
            <person name="Zhou Y."/>
        </authorList>
    </citation>
    <scope>NUCLEOTIDE SEQUENCE</scope>
    <source>
        <strain evidence="10">CGMCC 1.12160</strain>
    </source>
</reference>
<evidence type="ECO:0000256" key="4">
    <source>
        <dbReference type="ARBA" id="ARBA00022475"/>
    </source>
</evidence>
<keyword evidence="5 9" id="KW-0812">Transmembrane</keyword>
<evidence type="ECO:0000256" key="9">
    <source>
        <dbReference type="SAM" id="Phobius"/>
    </source>
</evidence>
<name>A0A917BFN5_9MICO</name>
<reference evidence="10" key="1">
    <citation type="journal article" date="2014" name="Int. J. Syst. Evol. Microbiol.">
        <title>Complete genome sequence of Corynebacterium casei LMG S-19264T (=DSM 44701T), isolated from a smear-ripened cheese.</title>
        <authorList>
            <consortium name="US DOE Joint Genome Institute (JGI-PGF)"/>
            <person name="Walter F."/>
            <person name="Albersmeier A."/>
            <person name="Kalinowski J."/>
            <person name="Ruckert C."/>
        </authorList>
    </citation>
    <scope>NUCLEOTIDE SEQUENCE</scope>
    <source>
        <strain evidence="10">CGMCC 1.12160</strain>
    </source>
</reference>
<protein>
    <submittedName>
        <fullName evidence="10">AI-2E family transporter</fullName>
    </submittedName>
</protein>
<dbReference type="Proteomes" id="UP000605670">
    <property type="component" value="Unassembled WGS sequence"/>
</dbReference>
<evidence type="ECO:0000256" key="5">
    <source>
        <dbReference type="ARBA" id="ARBA00022692"/>
    </source>
</evidence>
<feature type="transmembrane region" description="Helical" evidence="9">
    <location>
        <begin position="356"/>
        <end position="378"/>
    </location>
</feature>
<keyword evidence="3" id="KW-0813">Transport</keyword>
<gene>
    <name evidence="10" type="ORF">GCM10011366_06400</name>
</gene>
<feature type="region of interest" description="Disordered" evidence="8">
    <location>
        <begin position="1"/>
        <end position="40"/>
    </location>
</feature>
<keyword evidence="7 9" id="KW-0472">Membrane</keyword>
<dbReference type="PANTHER" id="PTHR21716:SF53">
    <property type="entry name" value="PERMEASE PERM-RELATED"/>
    <property type="match status" value="1"/>
</dbReference>
<keyword evidence="4" id="KW-1003">Cell membrane</keyword>
<dbReference type="GO" id="GO:0005886">
    <property type="term" value="C:plasma membrane"/>
    <property type="evidence" value="ECO:0007669"/>
    <property type="project" value="UniProtKB-SubCell"/>
</dbReference>
<feature type="compositionally biased region" description="Low complexity" evidence="8">
    <location>
        <begin position="64"/>
        <end position="75"/>
    </location>
</feature>
<evidence type="ECO:0000313" key="10">
    <source>
        <dbReference type="EMBL" id="GGF41429.1"/>
    </source>
</evidence>
<dbReference type="Pfam" id="PF01594">
    <property type="entry name" value="AI-2E_transport"/>
    <property type="match status" value="1"/>
</dbReference>
<dbReference type="RefSeq" id="WP_188428145.1">
    <property type="nucleotide sequence ID" value="NZ_BAABKH010000010.1"/>
</dbReference>
<sequence>MTGQPRTGRGRRGGLGRRLGRVAPLSRLRPQHLPRAGRGAVRRWQDYRERQLALLEGNDPRADLAAPDALAGPAPTSGSTAPGPDHLPELAPGPDAARGWALGSPFYLGFTFALGALLAWLLVQNLTRLTSVLTFLLVSVFVTLALDPVVRWLTRRGVGRGSAVGLVFLGLVGAVTVVGVLVVPPTVTQASTLGEQAPGYVRELLSAPWLNDLDARYGIEERLTSEIERLATDSGTLSTVFGGVLGAAGWVAGNLVGLFTSIILTLYLLATLPTVKEAAYRLVPRSRRPRVRALAEEIMRRVGGYALGQTAVASINAVASWVMMQILGIPYSAILAMLVGLLGLIPMVGATLGAGLVALAALTVSPTTALVVLVYYVIYQQFENYVIVPNVMRRTVAVPGAVTVVAVLVGGTLLGVLGALIAIPVAAGLLLIYHQVLVPRQNSL</sequence>
<feature type="transmembrane region" description="Helical" evidence="9">
    <location>
        <begin position="247"/>
        <end position="270"/>
    </location>
</feature>
<feature type="transmembrane region" description="Helical" evidence="9">
    <location>
        <begin position="162"/>
        <end position="183"/>
    </location>
</feature>
<evidence type="ECO:0000256" key="6">
    <source>
        <dbReference type="ARBA" id="ARBA00022989"/>
    </source>
</evidence>
<keyword evidence="11" id="KW-1185">Reference proteome</keyword>
<feature type="transmembrane region" description="Helical" evidence="9">
    <location>
        <begin position="106"/>
        <end position="123"/>
    </location>
</feature>
<dbReference type="AlphaFoldDB" id="A0A917BFN5"/>
<organism evidence="10 11">
    <name type="scientific">Ornithinimicrobium tianjinense</name>
    <dbReference type="NCBI Taxonomy" id="1195761"/>
    <lineage>
        <taxon>Bacteria</taxon>
        <taxon>Bacillati</taxon>
        <taxon>Actinomycetota</taxon>
        <taxon>Actinomycetes</taxon>
        <taxon>Micrococcales</taxon>
        <taxon>Ornithinimicrobiaceae</taxon>
        <taxon>Ornithinimicrobium</taxon>
    </lineage>
</organism>
<comment type="caution">
    <text evidence="10">The sequence shown here is derived from an EMBL/GenBank/DDBJ whole genome shotgun (WGS) entry which is preliminary data.</text>
</comment>
<dbReference type="EMBL" id="BMEM01000001">
    <property type="protein sequence ID" value="GGF41429.1"/>
    <property type="molecule type" value="Genomic_DNA"/>
</dbReference>
<evidence type="ECO:0000256" key="8">
    <source>
        <dbReference type="SAM" id="MobiDB-lite"/>
    </source>
</evidence>
<feature type="transmembrane region" description="Helical" evidence="9">
    <location>
        <begin position="129"/>
        <end position="150"/>
    </location>
</feature>
<feature type="region of interest" description="Disordered" evidence="8">
    <location>
        <begin position="64"/>
        <end position="92"/>
    </location>
</feature>
<evidence type="ECO:0000256" key="1">
    <source>
        <dbReference type="ARBA" id="ARBA00004651"/>
    </source>
</evidence>
<dbReference type="PANTHER" id="PTHR21716">
    <property type="entry name" value="TRANSMEMBRANE PROTEIN"/>
    <property type="match status" value="1"/>
</dbReference>
<keyword evidence="6 9" id="KW-1133">Transmembrane helix</keyword>
<comment type="subcellular location">
    <subcellularLocation>
        <location evidence="1">Cell membrane</location>
        <topology evidence="1">Multi-pass membrane protein</topology>
    </subcellularLocation>
</comment>
<feature type="transmembrane region" description="Helical" evidence="9">
    <location>
        <begin position="302"/>
        <end position="323"/>
    </location>
</feature>
<evidence type="ECO:0000256" key="7">
    <source>
        <dbReference type="ARBA" id="ARBA00023136"/>
    </source>
</evidence>
<evidence type="ECO:0000256" key="2">
    <source>
        <dbReference type="ARBA" id="ARBA00009773"/>
    </source>
</evidence>
<dbReference type="InterPro" id="IPR002549">
    <property type="entry name" value="AI-2E-like"/>
</dbReference>
<evidence type="ECO:0000256" key="3">
    <source>
        <dbReference type="ARBA" id="ARBA00022448"/>
    </source>
</evidence>
<accession>A0A917BFN5</accession>
<evidence type="ECO:0000313" key="11">
    <source>
        <dbReference type="Proteomes" id="UP000605670"/>
    </source>
</evidence>
<feature type="compositionally biased region" description="Basic residues" evidence="8">
    <location>
        <begin position="8"/>
        <end position="20"/>
    </location>
</feature>
<comment type="similarity">
    <text evidence="2">Belongs to the autoinducer-2 exporter (AI-2E) (TC 2.A.86) family.</text>
</comment>